<sequence>MSFEGNTLVDWTAFSKARAELGAGFVRILGYFREDGVKSVAAIEAAMRGGNAAALVIPAHTLKGEARQFGAEPLAALAEHIETIGRDCVEKQDTPDQALEHVVKLRPCFEATLSLLERESNPLKERRPVAGGFGRRAPGGFGRAG</sequence>
<evidence type="ECO:0000259" key="4">
    <source>
        <dbReference type="PROSITE" id="PS50894"/>
    </source>
</evidence>
<dbReference type="InterPro" id="IPR036641">
    <property type="entry name" value="HPT_dom_sf"/>
</dbReference>
<organism evidence="5 6">
    <name type="scientific">Sphingomonas aerophila</name>
    <dbReference type="NCBI Taxonomy" id="1344948"/>
    <lineage>
        <taxon>Bacteria</taxon>
        <taxon>Pseudomonadati</taxon>
        <taxon>Pseudomonadota</taxon>
        <taxon>Alphaproteobacteria</taxon>
        <taxon>Sphingomonadales</taxon>
        <taxon>Sphingomonadaceae</taxon>
        <taxon>Sphingomonas</taxon>
    </lineage>
</organism>
<evidence type="ECO:0000313" key="5">
    <source>
        <dbReference type="EMBL" id="MBB5714822.1"/>
    </source>
</evidence>
<dbReference type="GO" id="GO:0004672">
    <property type="term" value="F:protein kinase activity"/>
    <property type="evidence" value="ECO:0007669"/>
    <property type="project" value="UniProtKB-ARBA"/>
</dbReference>
<dbReference type="CDD" id="cd00088">
    <property type="entry name" value="HPT"/>
    <property type="match status" value="1"/>
</dbReference>
<feature type="region of interest" description="Disordered" evidence="3">
    <location>
        <begin position="126"/>
        <end position="145"/>
    </location>
</feature>
<evidence type="ECO:0000256" key="2">
    <source>
        <dbReference type="PROSITE-ProRule" id="PRU00110"/>
    </source>
</evidence>
<evidence type="ECO:0000256" key="1">
    <source>
        <dbReference type="ARBA" id="ARBA00023012"/>
    </source>
</evidence>
<dbReference type="PROSITE" id="PS50894">
    <property type="entry name" value="HPT"/>
    <property type="match status" value="1"/>
</dbReference>
<dbReference type="Gene3D" id="1.20.120.160">
    <property type="entry name" value="HPT domain"/>
    <property type="match status" value="1"/>
</dbReference>
<gene>
    <name evidence="5" type="ORF">FHS94_001658</name>
</gene>
<dbReference type="SUPFAM" id="SSF47226">
    <property type="entry name" value="Histidine-containing phosphotransfer domain, HPT domain"/>
    <property type="match status" value="1"/>
</dbReference>
<keyword evidence="2" id="KW-0597">Phosphoprotein</keyword>
<reference evidence="5 6" key="1">
    <citation type="submission" date="2020-08" db="EMBL/GenBank/DDBJ databases">
        <title>Genomic Encyclopedia of Type Strains, Phase IV (KMG-IV): sequencing the most valuable type-strain genomes for metagenomic binning, comparative biology and taxonomic classification.</title>
        <authorList>
            <person name="Goeker M."/>
        </authorList>
    </citation>
    <scope>NUCLEOTIDE SEQUENCE [LARGE SCALE GENOMIC DNA]</scope>
    <source>
        <strain evidence="5 6">DSM 100044</strain>
    </source>
</reference>
<feature type="modified residue" description="Phosphohistidine" evidence="2">
    <location>
        <position position="60"/>
    </location>
</feature>
<accession>A0A7W9BCS7</accession>
<proteinExistence type="predicted"/>
<protein>
    <submittedName>
        <fullName evidence="5">HPt (Histidine-containing phosphotransfer) domain-containing protein</fullName>
    </submittedName>
</protein>
<keyword evidence="1" id="KW-0902">Two-component regulatory system</keyword>
<dbReference type="EMBL" id="JACIJK010000004">
    <property type="protein sequence ID" value="MBB5714822.1"/>
    <property type="molecule type" value="Genomic_DNA"/>
</dbReference>
<dbReference type="RefSeq" id="WP_343055215.1">
    <property type="nucleotide sequence ID" value="NZ_JACIJK010000004.1"/>
</dbReference>
<dbReference type="InterPro" id="IPR008207">
    <property type="entry name" value="Sig_transdc_His_kin_Hpt_dom"/>
</dbReference>
<keyword evidence="6" id="KW-1185">Reference proteome</keyword>
<dbReference type="AlphaFoldDB" id="A0A7W9BCS7"/>
<dbReference type="Pfam" id="PF01627">
    <property type="entry name" value="Hpt"/>
    <property type="match status" value="1"/>
</dbReference>
<dbReference type="GO" id="GO:0000160">
    <property type="term" value="P:phosphorelay signal transduction system"/>
    <property type="evidence" value="ECO:0007669"/>
    <property type="project" value="UniProtKB-KW"/>
</dbReference>
<feature type="domain" description="HPt" evidence="4">
    <location>
        <begin position="21"/>
        <end position="119"/>
    </location>
</feature>
<evidence type="ECO:0000256" key="3">
    <source>
        <dbReference type="SAM" id="MobiDB-lite"/>
    </source>
</evidence>
<dbReference type="Proteomes" id="UP000546200">
    <property type="component" value="Unassembled WGS sequence"/>
</dbReference>
<comment type="caution">
    <text evidence="5">The sequence shown here is derived from an EMBL/GenBank/DDBJ whole genome shotgun (WGS) entry which is preliminary data.</text>
</comment>
<name>A0A7W9BCS7_9SPHN</name>
<evidence type="ECO:0000313" key="6">
    <source>
        <dbReference type="Proteomes" id="UP000546200"/>
    </source>
</evidence>
<feature type="compositionally biased region" description="Gly residues" evidence="3">
    <location>
        <begin position="131"/>
        <end position="145"/>
    </location>
</feature>